<accession>A0ABY9WNT6</accession>
<dbReference type="Proteomes" id="UP001611383">
    <property type="component" value="Chromosome"/>
</dbReference>
<evidence type="ECO:0000256" key="1">
    <source>
        <dbReference type="SAM" id="MobiDB-lite"/>
    </source>
</evidence>
<dbReference type="CDD" id="cd02440">
    <property type="entry name" value="AdoMet_MTases"/>
    <property type="match status" value="1"/>
</dbReference>
<evidence type="ECO:0000259" key="2">
    <source>
        <dbReference type="Pfam" id="PF08241"/>
    </source>
</evidence>
<dbReference type="EMBL" id="CP043494">
    <property type="protein sequence ID" value="WNG45459.1"/>
    <property type="molecule type" value="Genomic_DNA"/>
</dbReference>
<dbReference type="Pfam" id="PF08241">
    <property type="entry name" value="Methyltransf_11"/>
    <property type="match status" value="1"/>
</dbReference>
<feature type="region of interest" description="Disordered" evidence="1">
    <location>
        <begin position="1"/>
        <end position="43"/>
    </location>
</feature>
<evidence type="ECO:0000313" key="4">
    <source>
        <dbReference type="Proteomes" id="UP001611383"/>
    </source>
</evidence>
<dbReference type="GO" id="GO:0032259">
    <property type="term" value="P:methylation"/>
    <property type="evidence" value="ECO:0007669"/>
    <property type="project" value="UniProtKB-KW"/>
</dbReference>
<protein>
    <submittedName>
        <fullName evidence="3">Methyltransferase domain-containing protein</fullName>
    </submittedName>
</protein>
<dbReference type="InterPro" id="IPR013216">
    <property type="entry name" value="Methyltransf_11"/>
</dbReference>
<dbReference type="GO" id="GO:0008168">
    <property type="term" value="F:methyltransferase activity"/>
    <property type="evidence" value="ECO:0007669"/>
    <property type="project" value="UniProtKB-KW"/>
</dbReference>
<dbReference type="Gene3D" id="3.40.50.150">
    <property type="entry name" value="Vaccinia Virus protein VP39"/>
    <property type="match status" value="1"/>
</dbReference>
<keyword evidence="3" id="KW-0808">Transferase</keyword>
<name>A0ABY9WNT6_9BACT</name>
<reference evidence="3 4" key="1">
    <citation type="submission" date="2019-08" db="EMBL/GenBank/DDBJ databases">
        <title>Archangium and Cystobacter genomes.</title>
        <authorList>
            <person name="Chen I.-C.K."/>
            <person name="Wielgoss S."/>
        </authorList>
    </citation>
    <scope>NUCLEOTIDE SEQUENCE [LARGE SCALE GENOMIC DNA]</scope>
    <source>
        <strain evidence="3 4">Cbm 6</strain>
    </source>
</reference>
<proteinExistence type="predicted"/>
<organism evidence="3 4">
    <name type="scientific">Archangium minus</name>
    <dbReference type="NCBI Taxonomy" id="83450"/>
    <lineage>
        <taxon>Bacteria</taxon>
        <taxon>Pseudomonadati</taxon>
        <taxon>Myxococcota</taxon>
        <taxon>Myxococcia</taxon>
        <taxon>Myxococcales</taxon>
        <taxon>Cystobacterineae</taxon>
        <taxon>Archangiaceae</taxon>
        <taxon>Archangium</taxon>
    </lineage>
</organism>
<evidence type="ECO:0000313" key="3">
    <source>
        <dbReference type="EMBL" id="WNG45459.1"/>
    </source>
</evidence>
<keyword evidence="4" id="KW-1185">Reference proteome</keyword>
<sequence>MAPPLPQRSEGGASSGLRQSHEIHGERDPPGCRQRKERKGGLPVADKASLALDFRNIDRTQASTEAVRFLDNLNATQQVQEIQRLTHRLLGACEGAHVLDAGCGVGDVTRELGALVGRTGRVTGVDLSEAMVAEARRRTEGLGLPVEFRHGNIHQLDFPSESFDGCRASRVFIYLEDPRQALSELLRLTRPGGTVVLFEPEMDSLVLDGPDRAVVRKLVHFWADQLRNPWVGRRIPGLFRSLGVTELSVTPVAGTWTLSTMEAFGLHPILGKAVQSGVATANEVAEWLQFMKERDQEGSFYGAVTGMVVRGIKPID</sequence>
<gene>
    <name evidence="3" type="ORF">F0U60_16135</name>
</gene>
<dbReference type="SUPFAM" id="SSF53335">
    <property type="entry name" value="S-adenosyl-L-methionine-dependent methyltransferases"/>
    <property type="match status" value="1"/>
</dbReference>
<dbReference type="PANTHER" id="PTHR43861">
    <property type="entry name" value="TRANS-ACONITATE 2-METHYLTRANSFERASE-RELATED"/>
    <property type="match status" value="1"/>
</dbReference>
<feature type="compositionally biased region" description="Basic and acidic residues" evidence="1">
    <location>
        <begin position="19"/>
        <end position="30"/>
    </location>
</feature>
<dbReference type="InterPro" id="IPR029063">
    <property type="entry name" value="SAM-dependent_MTases_sf"/>
</dbReference>
<keyword evidence="3" id="KW-0489">Methyltransferase</keyword>
<feature type="domain" description="Methyltransferase type 11" evidence="2">
    <location>
        <begin position="99"/>
        <end position="196"/>
    </location>
</feature>